<sequence>MPRAGDMIENTMTGEKAVFRSTRHETGGALLEADYYLTPGGYVAAAHVHPRQEETFEVLEGSVDISIGGRDIHAVPGQTYVVMPGVSHRIVNHAGAPAHLYSTLRPAMRSDELLQTMWALASDGRTNKRGIPNLLQAAVSGAYFRGELYLAGPPLWLQDLVFRLFAPLGRAAGYRGRYLPAAATAEKESHHE</sequence>
<feature type="domain" description="Cupin type-2" evidence="1">
    <location>
        <begin position="37"/>
        <end position="102"/>
    </location>
</feature>
<comment type="caution">
    <text evidence="2">The sequence shown here is derived from an EMBL/GenBank/DDBJ whole genome shotgun (WGS) entry which is preliminary data.</text>
</comment>
<dbReference type="Gene3D" id="2.60.120.10">
    <property type="entry name" value="Jelly Rolls"/>
    <property type="match status" value="1"/>
</dbReference>
<protein>
    <submittedName>
        <fullName evidence="2">Cupin domain-containing protein</fullName>
    </submittedName>
</protein>
<name>A0ABV5M9Z3_9ACTN</name>
<accession>A0ABV5M9Z3</accession>
<dbReference type="Proteomes" id="UP001589608">
    <property type="component" value="Unassembled WGS sequence"/>
</dbReference>
<gene>
    <name evidence="2" type="ORF">ACFFTR_21505</name>
</gene>
<dbReference type="EMBL" id="JBHMCA010000043">
    <property type="protein sequence ID" value="MFB9445664.1"/>
    <property type="molecule type" value="Genomic_DNA"/>
</dbReference>
<evidence type="ECO:0000259" key="1">
    <source>
        <dbReference type="Pfam" id="PF07883"/>
    </source>
</evidence>
<evidence type="ECO:0000313" key="2">
    <source>
        <dbReference type="EMBL" id="MFB9445664.1"/>
    </source>
</evidence>
<dbReference type="Pfam" id="PF07883">
    <property type="entry name" value="Cupin_2"/>
    <property type="match status" value="1"/>
</dbReference>
<proteinExistence type="predicted"/>
<dbReference type="InterPro" id="IPR014710">
    <property type="entry name" value="RmlC-like_jellyroll"/>
</dbReference>
<dbReference type="PANTHER" id="PTHR36440">
    <property type="entry name" value="PUTATIVE (AFU_ORTHOLOGUE AFUA_8G07350)-RELATED"/>
    <property type="match status" value="1"/>
</dbReference>
<organism evidence="2 3">
    <name type="scientific">Dactylosporangium vinaceum</name>
    <dbReference type="NCBI Taxonomy" id="53362"/>
    <lineage>
        <taxon>Bacteria</taxon>
        <taxon>Bacillati</taxon>
        <taxon>Actinomycetota</taxon>
        <taxon>Actinomycetes</taxon>
        <taxon>Micromonosporales</taxon>
        <taxon>Micromonosporaceae</taxon>
        <taxon>Dactylosporangium</taxon>
    </lineage>
</organism>
<dbReference type="InterPro" id="IPR013096">
    <property type="entry name" value="Cupin_2"/>
</dbReference>
<reference evidence="2 3" key="1">
    <citation type="submission" date="2024-09" db="EMBL/GenBank/DDBJ databases">
        <authorList>
            <person name="Sun Q."/>
            <person name="Mori K."/>
        </authorList>
    </citation>
    <scope>NUCLEOTIDE SEQUENCE [LARGE SCALE GENOMIC DNA]</scope>
    <source>
        <strain evidence="2 3">JCM 3307</strain>
    </source>
</reference>
<dbReference type="RefSeq" id="WP_223093252.1">
    <property type="nucleotide sequence ID" value="NZ_CP061913.1"/>
</dbReference>
<dbReference type="SUPFAM" id="SSF51182">
    <property type="entry name" value="RmlC-like cupins"/>
    <property type="match status" value="1"/>
</dbReference>
<keyword evidence="3" id="KW-1185">Reference proteome</keyword>
<dbReference type="InterPro" id="IPR011051">
    <property type="entry name" value="RmlC_Cupin_sf"/>
</dbReference>
<dbReference type="InterPro" id="IPR053146">
    <property type="entry name" value="QDO-like"/>
</dbReference>
<evidence type="ECO:0000313" key="3">
    <source>
        <dbReference type="Proteomes" id="UP001589608"/>
    </source>
</evidence>
<dbReference type="PANTHER" id="PTHR36440:SF1">
    <property type="entry name" value="PUTATIVE (AFU_ORTHOLOGUE AFUA_8G07350)-RELATED"/>
    <property type="match status" value="1"/>
</dbReference>